<dbReference type="GeneID" id="39586901"/>
<sequence>MNKRDASPDAPQIASKRARAHTPPRAPTLDSWLKPGAVAPLLASSPHLHASSSTFISFTLSFVPPAHVRSPAALTKEAKRVVRELDVVRLVGGELLERNDGAFQNGEGRAPSRGKGKERAREPDHRMWAVRTLALVEGKDGTGGAEDYQLLEAFDDDGEKYGGERVLRVLKDQGAVDVLTICCRWFGGDMLGPSRFHHIGITAQHSATELLALVARRDLRAELARLDKDIDGMRTTLAAAAGAASSQPQSQPQPSASAAKYDDIDDVARLERLVAAKEKTRSNLESRVGWAAMDQAGAEIVYLVVECGKQASLITDVCVAKRGQWPQSTVDPSGCTTNDPFHLHRAQHLNTPGVQVSSTANDCGYDERYMAKA</sequence>
<dbReference type="InterPro" id="IPR023582">
    <property type="entry name" value="Impact"/>
</dbReference>
<evidence type="ECO:0000313" key="4">
    <source>
        <dbReference type="EMBL" id="RSH78629.1"/>
    </source>
</evidence>
<evidence type="ECO:0000313" key="5">
    <source>
        <dbReference type="Proteomes" id="UP000279236"/>
    </source>
</evidence>
<organism evidence="4 5">
    <name type="scientific">Apiotrichum porosum</name>
    <dbReference type="NCBI Taxonomy" id="105984"/>
    <lineage>
        <taxon>Eukaryota</taxon>
        <taxon>Fungi</taxon>
        <taxon>Dikarya</taxon>
        <taxon>Basidiomycota</taxon>
        <taxon>Agaricomycotina</taxon>
        <taxon>Tremellomycetes</taxon>
        <taxon>Trichosporonales</taxon>
        <taxon>Trichosporonaceae</taxon>
        <taxon>Apiotrichum</taxon>
    </lineage>
</organism>
<feature type="region of interest" description="Disordered" evidence="2">
    <location>
        <begin position="1"/>
        <end position="31"/>
    </location>
</feature>
<feature type="compositionally biased region" description="Low complexity" evidence="2">
    <location>
        <begin position="239"/>
        <end position="259"/>
    </location>
</feature>
<dbReference type="GO" id="GO:0006446">
    <property type="term" value="P:regulation of translational initiation"/>
    <property type="evidence" value="ECO:0007669"/>
    <property type="project" value="TreeGrafter"/>
</dbReference>
<dbReference type="GO" id="GO:0140469">
    <property type="term" value="P:GCN2-mediated signaling"/>
    <property type="evidence" value="ECO:0007669"/>
    <property type="project" value="TreeGrafter"/>
</dbReference>
<dbReference type="PANTHER" id="PTHR16301:SF25">
    <property type="entry name" value="PROTEIN IMPACT"/>
    <property type="match status" value="1"/>
</dbReference>
<dbReference type="SUPFAM" id="SSF54211">
    <property type="entry name" value="Ribosomal protein S5 domain 2-like"/>
    <property type="match status" value="1"/>
</dbReference>
<dbReference type="Proteomes" id="UP000279236">
    <property type="component" value="Unassembled WGS sequence"/>
</dbReference>
<proteinExistence type="inferred from homology"/>
<gene>
    <name evidence="4" type="ORF">EHS24_002358</name>
</gene>
<reference evidence="4 5" key="1">
    <citation type="submission" date="2018-11" db="EMBL/GenBank/DDBJ databases">
        <title>Genome sequence of Apiotrichum porosum DSM 27194.</title>
        <authorList>
            <person name="Aliyu H."/>
            <person name="Gorte O."/>
            <person name="Ochsenreither K."/>
        </authorList>
    </citation>
    <scope>NUCLEOTIDE SEQUENCE [LARGE SCALE GENOMIC DNA]</scope>
    <source>
        <strain evidence="4 5">DSM 27194</strain>
    </source>
</reference>
<dbReference type="STRING" id="105984.A0A427XI97"/>
<feature type="domain" description="Impact N-terminal" evidence="3">
    <location>
        <begin position="118"/>
        <end position="204"/>
    </location>
</feature>
<dbReference type="Pfam" id="PF01205">
    <property type="entry name" value="Impact_N"/>
    <property type="match status" value="1"/>
</dbReference>
<comment type="similarity">
    <text evidence="1">Belongs to the IMPACT family.</text>
</comment>
<dbReference type="InterPro" id="IPR001498">
    <property type="entry name" value="Impact_N"/>
</dbReference>
<keyword evidence="5" id="KW-1185">Reference proteome</keyword>
<evidence type="ECO:0000256" key="1">
    <source>
        <dbReference type="ARBA" id="ARBA00007665"/>
    </source>
</evidence>
<protein>
    <recommendedName>
        <fullName evidence="3">Impact N-terminal domain-containing protein</fullName>
    </recommendedName>
</protein>
<dbReference type="OrthoDB" id="69641at2759"/>
<name>A0A427XI97_9TREE</name>
<evidence type="ECO:0000259" key="3">
    <source>
        <dbReference type="Pfam" id="PF01205"/>
    </source>
</evidence>
<dbReference type="InterPro" id="IPR020568">
    <property type="entry name" value="Ribosomal_Su5_D2-typ_SF"/>
</dbReference>
<dbReference type="Gene3D" id="3.30.230.30">
    <property type="entry name" value="Impact, N-terminal domain"/>
    <property type="match status" value="1"/>
</dbReference>
<dbReference type="RefSeq" id="XP_028473776.1">
    <property type="nucleotide sequence ID" value="XM_028618098.1"/>
</dbReference>
<feature type="region of interest" description="Disordered" evidence="2">
    <location>
        <begin position="239"/>
        <end position="261"/>
    </location>
</feature>
<dbReference type="PANTHER" id="PTHR16301">
    <property type="entry name" value="IMPACT-RELATED"/>
    <property type="match status" value="1"/>
</dbReference>
<feature type="region of interest" description="Disordered" evidence="2">
    <location>
        <begin position="100"/>
        <end position="123"/>
    </location>
</feature>
<comment type="caution">
    <text evidence="4">The sequence shown here is derived from an EMBL/GenBank/DDBJ whole genome shotgun (WGS) entry which is preliminary data.</text>
</comment>
<dbReference type="InterPro" id="IPR036956">
    <property type="entry name" value="Impact_N_sf"/>
</dbReference>
<evidence type="ECO:0000256" key="2">
    <source>
        <dbReference type="SAM" id="MobiDB-lite"/>
    </source>
</evidence>
<accession>A0A427XI97</accession>
<dbReference type="GO" id="GO:0005737">
    <property type="term" value="C:cytoplasm"/>
    <property type="evidence" value="ECO:0007669"/>
    <property type="project" value="TreeGrafter"/>
</dbReference>
<dbReference type="AlphaFoldDB" id="A0A427XI97"/>
<dbReference type="EMBL" id="RSCE01000012">
    <property type="protein sequence ID" value="RSH78629.1"/>
    <property type="molecule type" value="Genomic_DNA"/>
</dbReference>